<dbReference type="Pfam" id="PF13556">
    <property type="entry name" value="HTH_30"/>
    <property type="match status" value="1"/>
</dbReference>
<evidence type="ECO:0000259" key="1">
    <source>
        <dbReference type="Pfam" id="PF13556"/>
    </source>
</evidence>
<dbReference type="Gene3D" id="1.10.10.2840">
    <property type="entry name" value="PucR C-terminal helix-turn-helix domain"/>
    <property type="match status" value="1"/>
</dbReference>
<gene>
    <name evidence="2" type="ORF">EII38_04780</name>
</gene>
<dbReference type="PANTHER" id="PTHR33744:SF15">
    <property type="entry name" value="CARBOHYDRATE DIACID REGULATOR"/>
    <property type="match status" value="1"/>
</dbReference>
<reference evidence="2 3" key="1">
    <citation type="submission" date="2018-11" db="EMBL/GenBank/DDBJ databases">
        <title>Genomes From Bacteria Associated with the Canine Oral Cavity: a Test Case for Automated Genome-Based Taxonomic Assignment.</title>
        <authorList>
            <person name="Coil D.A."/>
            <person name="Jospin G."/>
            <person name="Darling A.E."/>
            <person name="Wallis C."/>
            <person name="Davis I.J."/>
            <person name="Harris S."/>
            <person name="Eisen J.A."/>
            <person name="Holcombe L.J."/>
            <person name="O'Flynn C."/>
        </authorList>
    </citation>
    <scope>NUCLEOTIDE SEQUENCE [LARGE SCALE GENOMIC DNA]</scope>
    <source>
        <strain evidence="2 3">OH4621_COT-116</strain>
    </source>
</reference>
<dbReference type="SUPFAM" id="SSF46689">
    <property type="entry name" value="Homeodomain-like"/>
    <property type="match status" value="1"/>
</dbReference>
<dbReference type="Proteomes" id="UP000281771">
    <property type="component" value="Unassembled WGS sequence"/>
</dbReference>
<feature type="domain" description="PucR C-terminal helix-turn-helix" evidence="1">
    <location>
        <begin position="226"/>
        <end position="271"/>
    </location>
</feature>
<evidence type="ECO:0000313" key="3">
    <source>
        <dbReference type="Proteomes" id="UP000281771"/>
    </source>
</evidence>
<protein>
    <submittedName>
        <fullName evidence="2">Transcriptional regulator</fullName>
    </submittedName>
</protein>
<name>A0A3P1VDN1_9STRE</name>
<dbReference type="InterPro" id="IPR042070">
    <property type="entry name" value="PucR_C-HTH_sf"/>
</dbReference>
<organism evidence="2 3">
    <name type="scientific">Streptococcus minor</name>
    <dbReference type="NCBI Taxonomy" id="229549"/>
    <lineage>
        <taxon>Bacteria</taxon>
        <taxon>Bacillati</taxon>
        <taxon>Bacillota</taxon>
        <taxon>Bacilli</taxon>
        <taxon>Lactobacillales</taxon>
        <taxon>Streptococcaceae</taxon>
        <taxon>Streptococcus</taxon>
    </lineage>
</organism>
<dbReference type="InterPro" id="IPR025736">
    <property type="entry name" value="PucR_C-HTH_dom"/>
</dbReference>
<evidence type="ECO:0000313" key="2">
    <source>
        <dbReference type="EMBL" id="RRD31540.1"/>
    </source>
</evidence>
<comment type="caution">
    <text evidence="2">The sequence shown here is derived from an EMBL/GenBank/DDBJ whole genome shotgun (WGS) entry which is preliminary data.</text>
</comment>
<dbReference type="EMBL" id="RQZA01000003">
    <property type="protein sequence ID" value="RRD31540.1"/>
    <property type="molecule type" value="Genomic_DNA"/>
</dbReference>
<dbReference type="PANTHER" id="PTHR33744">
    <property type="entry name" value="CARBOHYDRATE DIACID REGULATOR"/>
    <property type="match status" value="1"/>
</dbReference>
<dbReference type="InterPro" id="IPR009057">
    <property type="entry name" value="Homeodomain-like_sf"/>
</dbReference>
<dbReference type="InterPro" id="IPR051448">
    <property type="entry name" value="CdaR-like_regulators"/>
</dbReference>
<accession>A0A3P1VDN1</accession>
<dbReference type="AlphaFoldDB" id="A0A3P1VDN1"/>
<keyword evidence="3" id="KW-1185">Reference proteome</keyword>
<proteinExistence type="predicted"/>
<sequence length="281" mass="32768">MKLRELFPEAVMNRQPQMGPEWLTLEFGDQFVHFPQHKLSPRERILLTMQQQTVLVEGEADVWHQYLLQKKGQIPQKLDAAQLLYVEHATRLSPDLLELFRDLLPNLLAVVEASSTRTVLVLHQEPRLEVAALVQDVLPTVENDFDTKLTIFFGNSWTRLQQEDLRHLFDSEYQLFSDFVRLKGNEQTISFSSMIIWAQSRQLDLAAISEKIRHYIDDSKDISDIIEALWQSQGNLVQTAQKLFMHRNSLQYKLDKFHSLSGLNLKNLDDLAFCRLLMLHD</sequence>
<dbReference type="RefSeq" id="WP_124776489.1">
    <property type="nucleotide sequence ID" value="NZ_RQZA01000003.1"/>
</dbReference>
<dbReference type="STRING" id="1123309.GCA_000377005_00504"/>